<dbReference type="AlphaFoldDB" id="A0A6G1Q6V9"/>
<gene>
    <name evidence="1" type="ORF">EXN66_Car013933</name>
</gene>
<proteinExistence type="predicted"/>
<reference evidence="1 2" key="1">
    <citation type="submission" date="2019-02" db="EMBL/GenBank/DDBJ databases">
        <title>Opniocepnalus argus genome.</title>
        <authorList>
            <person name="Zhou C."/>
            <person name="Xiao S."/>
        </authorList>
    </citation>
    <scope>NUCLEOTIDE SEQUENCE [LARGE SCALE GENOMIC DNA]</scope>
    <source>
        <strain evidence="1">OARG1902GOOAL</strain>
        <tissue evidence="1">Muscle</tissue>
    </source>
</reference>
<dbReference type="Proteomes" id="UP000503349">
    <property type="component" value="Chromosome 13"/>
</dbReference>
<sequence length="134" mass="15486">MRVCHCQKNLHDLLSGIFSVSVTDDNPKSQWPHFCPHFCVIHLLHKRAERGFGKQYIMEKCSWSYYVSTTSPVQMDVHRFFVLCWFGLQVFADTGITCVCPSALFEWFHTAAQDHVNTHVPSEYTLQKSVFVGD</sequence>
<keyword evidence="2" id="KW-1185">Reference proteome</keyword>
<evidence type="ECO:0000313" key="1">
    <source>
        <dbReference type="EMBL" id="KAF3698252.1"/>
    </source>
</evidence>
<protein>
    <submittedName>
        <fullName evidence="1">Uncharacterized protein</fullName>
    </submittedName>
</protein>
<organism evidence="1 2">
    <name type="scientific">Channa argus</name>
    <name type="common">Northern snakehead</name>
    <name type="synonym">Ophicephalus argus</name>
    <dbReference type="NCBI Taxonomy" id="215402"/>
    <lineage>
        <taxon>Eukaryota</taxon>
        <taxon>Metazoa</taxon>
        <taxon>Chordata</taxon>
        <taxon>Craniata</taxon>
        <taxon>Vertebrata</taxon>
        <taxon>Euteleostomi</taxon>
        <taxon>Actinopterygii</taxon>
        <taxon>Neopterygii</taxon>
        <taxon>Teleostei</taxon>
        <taxon>Neoteleostei</taxon>
        <taxon>Acanthomorphata</taxon>
        <taxon>Anabantaria</taxon>
        <taxon>Anabantiformes</taxon>
        <taxon>Channoidei</taxon>
        <taxon>Channidae</taxon>
        <taxon>Channa</taxon>
    </lineage>
</organism>
<reference evidence="2" key="2">
    <citation type="submission" date="2019-02" db="EMBL/GenBank/DDBJ databases">
        <title>Opniocepnalus argus Var Kimnra genome.</title>
        <authorList>
            <person name="Zhou C."/>
            <person name="Xiao S."/>
        </authorList>
    </citation>
    <scope>NUCLEOTIDE SEQUENCE [LARGE SCALE GENOMIC DNA]</scope>
</reference>
<accession>A0A6G1Q6V9</accession>
<dbReference type="EMBL" id="CM015724">
    <property type="protein sequence ID" value="KAF3698252.1"/>
    <property type="molecule type" value="Genomic_DNA"/>
</dbReference>
<evidence type="ECO:0000313" key="2">
    <source>
        <dbReference type="Proteomes" id="UP000503349"/>
    </source>
</evidence>
<name>A0A6G1Q6V9_CHAAH</name>